<evidence type="ECO:0000313" key="2">
    <source>
        <dbReference type="EMBL" id="UXX82006.1"/>
    </source>
</evidence>
<organism evidence="2 3">
    <name type="scientific">Roseovarius pelagicus</name>
    <dbReference type="NCBI Taxonomy" id="2980108"/>
    <lineage>
        <taxon>Bacteria</taxon>
        <taxon>Pseudomonadati</taxon>
        <taxon>Pseudomonadota</taxon>
        <taxon>Alphaproteobacteria</taxon>
        <taxon>Rhodobacterales</taxon>
        <taxon>Roseobacteraceae</taxon>
        <taxon>Roseovarius</taxon>
    </lineage>
</organism>
<protein>
    <submittedName>
        <fullName evidence="2">DUF1127 domain-containing protein</fullName>
    </submittedName>
</protein>
<accession>A0ABY6D778</accession>
<dbReference type="Pfam" id="PF06568">
    <property type="entry name" value="YjiS-like"/>
    <property type="match status" value="1"/>
</dbReference>
<dbReference type="EMBL" id="CP106738">
    <property type="protein sequence ID" value="UXX82006.1"/>
    <property type="molecule type" value="Genomic_DNA"/>
</dbReference>
<evidence type="ECO:0000259" key="1">
    <source>
        <dbReference type="Pfam" id="PF06568"/>
    </source>
</evidence>
<keyword evidence="3" id="KW-1185">Reference proteome</keyword>
<feature type="domain" description="YjiS-like" evidence="1">
    <location>
        <begin position="29"/>
        <end position="60"/>
    </location>
</feature>
<dbReference type="Proteomes" id="UP001064087">
    <property type="component" value="Chromosome"/>
</dbReference>
<sequence>MIIASNALVRRSGHSRTLIQAWNQMRLMIAKRRAYVNTVKTLSTLTDRELSDLGIIRSQIAAKASDCVYGTRHTA</sequence>
<dbReference type="RefSeq" id="WP_165194923.1">
    <property type="nucleotide sequence ID" value="NZ_CP106738.1"/>
</dbReference>
<name>A0ABY6D778_9RHOB</name>
<proteinExistence type="predicted"/>
<evidence type="ECO:0000313" key="3">
    <source>
        <dbReference type="Proteomes" id="UP001064087"/>
    </source>
</evidence>
<gene>
    <name evidence="2" type="ORF">N7U68_12870</name>
</gene>
<dbReference type="InterPro" id="IPR009506">
    <property type="entry name" value="YjiS-like"/>
</dbReference>
<reference evidence="2" key="1">
    <citation type="submission" date="2022-10" db="EMBL/GenBank/DDBJ databases">
        <title>Roseovarius pelagicus sp. nov., isolated from Arctic seawater.</title>
        <authorList>
            <person name="Hong Y.W."/>
            <person name="Hwang C.Y."/>
        </authorList>
    </citation>
    <scope>NUCLEOTIDE SEQUENCE</scope>
    <source>
        <strain evidence="2">HL-MP18</strain>
    </source>
</reference>